<feature type="transmembrane region" description="Helical" evidence="9">
    <location>
        <begin position="300"/>
        <end position="322"/>
    </location>
</feature>
<evidence type="ECO:0000256" key="7">
    <source>
        <dbReference type="ARBA" id="ARBA00023136"/>
    </source>
</evidence>
<protein>
    <submittedName>
        <fullName evidence="10">NCS2 family permease</fullName>
    </submittedName>
</protein>
<proteinExistence type="inferred from homology"/>
<dbReference type="EMBL" id="CP033169">
    <property type="protein sequence ID" value="AYO32138.1"/>
    <property type="molecule type" value="Genomic_DNA"/>
</dbReference>
<evidence type="ECO:0000256" key="3">
    <source>
        <dbReference type="ARBA" id="ARBA00022448"/>
    </source>
</evidence>
<keyword evidence="3 8" id="KW-0813">Transport</keyword>
<evidence type="ECO:0000256" key="8">
    <source>
        <dbReference type="PIRNR" id="PIRNR005353"/>
    </source>
</evidence>
<keyword evidence="5 8" id="KW-0812">Transmembrane</keyword>
<keyword evidence="11" id="KW-1185">Reference proteome</keyword>
<reference evidence="10 11" key="1">
    <citation type="submission" date="2018-10" db="EMBL/GenBank/DDBJ databases">
        <authorList>
            <person name="Zhang X."/>
        </authorList>
    </citation>
    <scope>NUCLEOTIDE SEQUENCE [LARGE SCALE GENOMIC DNA]</scope>
    <source>
        <strain evidence="10 11">SK-G1</strain>
    </source>
</reference>
<dbReference type="InterPro" id="IPR026033">
    <property type="entry name" value="Azg-like_bact_archaea"/>
</dbReference>
<keyword evidence="4 8" id="KW-1003">Cell membrane</keyword>
<feature type="transmembrane region" description="Helical" evidence="9">
    <location>
        <begin position="99"/>
        <end position="119"/>
    </location>
</feature>
<feature type="transmembrane region" description="Helical" evidence="9">
    <location>
        <begin position="358"/>
        <end position="378"/>
    </location>
</feature>
<organism evidence="10 11">
    <name type="scientific">Biomaibacter acetigenes</name>
    <dbReference type="NCBI Taxonomy" id="2316383"/>
    <lineage>
        <taxon>Bacteria</taxon>
        <taxon>Bacillati</taxon>
        <taxon>Bacillota</taxon>
        <taxon>Clostridia</taxon>
        <taxon>Thermosediminibacterales</taxon>
        <taxon>Tepidanaerobacteraceae</taxon>
        <taxon>Biomaibacter</taxon>
    </lineage>
</organism>
<evidence type="ECO:0000256" key="2">
    <source>
        <dbReference type="ARBA" id="ARBA00005697"/>
    </source>
</evidence>
<feature type="transmembrane region" description="Helical" evidence="9">
    <location>
        <begin position="171"/>
        <end position="189"/>
    </location>
</feature>
<evidence type="ECO:0000256" key="6">
    <source>
        <dbReference type="ARBA" id="ARBA00022989"/>
    </source>
</evidence>
<feature type="transmembrane region" description="Helical" evidence="9">
    <location>
        <begin position="48"/>
        <end position="67"/>
    </location>
</feature>
<feature type="transmembrane region" description="Helical" evidence="9">
    <location>
        <begin position="20"/>
        <end position="42"/>
    </location>
</feature>
<dbReference type="PANTHER" id="PTHR43337">
    <property type="entry name" value="XANTHINE/URACIL PERMEASE C887.17-RELATED"/>
    <property type="match status" value="1"/>
</dbReference>
<dbReference type="PIRSF" id="PIRSF005353">
    <property type="entry name" value="PbuG"/>
    <property type="match status" value="1"/>
</dbReference>
<comment type="similarity">
    <text evidence="2 8">Belongs to the nucleobase:cation symporter-2 (NCS2) (TC 2.A.40) family. Azg-like subfamily.</text>
</comment>
<feature type="transmembrane region" description="Helical" evidence="9">
    <location>
        <begin position="140"/>
        <end position="159"/>
    </location>
</feature>
<name>A0A3G2RAU4_9FIRM</name>
<evidence type="ECO:0000313" key="10">
    <source>
        <dbReference type="EMBL" id="AYO32138.1"/>
    </source>
</evidence>
<comment type="subcellular location">
    <subcellularLocation>
        <location evidence="1 8">Cell membrane</location>
        <topology evidence="1 8">Multi-pass membrane protein</topology>
    </subcellularLocation>
</comment>
<feature type="transmembrane region" description="Helical" evidence="9">
    <location>
        <begin position="74"/>
        <end position="93"/>
    </location>
</feature>
<sequence>MERYFHLSERKTDVRTEFVAGFTTFLTMAYIIAVNPIILSSTGMPKEALFTSTILAAGFTTLLMGFYANLPFALASGMGLNAFFAAVCNAGLLKGVPNGWQIALCAVLFDGIIFIILSLSRIRSMIVYAIPVNLKRAVSVGIGLFITTIGLELSGLIVIKDNRMSLGSLSNPAAVLAIIGLIITAILMHKKVKGSLLWGILITSVISWIYAGIIGAGNAANFGIFMPAWNRLISLPPSIAPIAFKFNFNGIFNLGMMAVVFGFLFVDMFDTIGTFIGCAQKAQLVDEKGNMTEKDTARGLLVDAIGTTLGACLGVSTVTTYIESAAGIAEGGRTGLSSVITGLFFMVALFFSTIFTSIPGAATAPALIIVGLLMFSVVKDIDISEDWTEAIPAFLTIIVMPLAYSISDGIVFGIVSYTILKLLAGKTRDISPTMYVLSIIFIAYLLYR</sequence>
<evidence type="ECO:0000256" key="4">
    <source>
        <dbReference type="ARBA" id="ARBA00022475"/>
    </source>
</evidence>
<feature type="transmembrane region" description="Helical" evidence="9">
    <location>
        <begin position="334"/>
        <end position="351"/>
    </location>
</feature>
<dbReference type="InterPro" id="IPR006043">
    <property type="entry name" value="NCS2"/>
</dbReference>
<dbReference type="GO" id="GO:0005345">
    <property type="term" value="F:purine nucleobase transmembrane transporter activity"/>
    <property type="evidence" value="ECO:0007669"/>
    <property type="project" value="TreeGrafter"/>
</dbReference>
<evidence type="ECO:0000256" key="9">
    <source>
        <dbReference type="SAM" id="Phobius"/>
    </source>
</evidence>
<dbReference type="Pfam" id="PF00860">
    <property type="entry name" value="Xan_ur_permease"/>
    <property type="match status" value="1"/>
</dbReference>
<feature type="transmembrane region" description="Helical" evidence="9">
    <location>
        <begin position="430"/>
        <end position="447"/>
    </location>
</feature>
<dbReference type="Proteomes" id="UP000280960">
    <property type="component" value="Chromosome"/>
</dbReference>
<dbReference type="AlphaFoldDB" id="A0A3G2RAU4"/>
<gene>
    <name evidence="10" type="ORF">D2962_00235</name>
</gene>
<dbReference type="InterPro" id="IPR045018">
    <property type="entry name" value="Azg-like"/>
</dbReference>
<evidence type="ECO:0000256" key="5">
    <source>
        <dbReference type="ARBA" id="ARBA00022692"/>
    </source>
</evidence>
<feature type="transmembrane region" description="Helical" evidence="9">
    <location>
        <begin position="196"/>
        <end position="226"/>
    </location>
</feature>
<keyword evidence="6 8" id="KW-1133">Transmembrane helix</keyword>
<evidence type="ECO:0000256" key="1">
    <source>
        <dbReference type="ARBA" id="ARBA00004651"/>
    </source>
</evidence>
<keyword evidence="7 8" id="KW-0472">Membrane</keyword>
<dbReference type="GO" id="GO:0005886">
    <property type="term" value="C:plasma membrane"/>
    <property type="evidence" value="ECO:0007669"/>
    <property type="project" value="UniProtKB-SubCell"/>
</dbReference>
<dbReference type="KEGG" id="bacg:D2962_00235"/>
<feature type="transmembrane region" description="Helical" evidence="9">
    <location>
        <begin position="246"/>
        <end position="266"/>
    </location>
</feature>
<evidence type="ECO:0000313" key="11">
    <source>
        <dbReference type="Proteomes" id="UP000280960"/>
    </source>
</evidence>
<accession>A0A3G2RAU4</accession>
<feature type="transmembrane region" description="Helical" evidence="9">
    <location>
        <begin position="390"/>
        <end position="418"/>
    </location>
</feature>
<dbReference type="PANTHER" id="PTHR43337:SF1">
    <property type="entry name" value="XANTHINE_URACIL PERMEASE C887.17-RELATED"/>
    <property type="match status" value="1"/>
</dbReference>